<dbReference type="EMBL" id="JXXN02004202">
    <property type="protein sequence ID" value="THD20791.1"/>
    <property type="molecule type" value="Genomic_DNA"/>
</dbReference>
<name>A0A4E0R5P1_FASHE</name>
<feature type="region of interest" description="Disordered" evidence="1">
    <location>
        <begin position="1"/>
        <end position="110"/>
    </location>
</feature>
<evidence type="ECO:0000256" key="1">
    <source>
        <dbReference type="SAM" id="MobiDB-lite"/>
    </source>
</evidence>
<comment type="caution">
    <text evidence="2">The sequence shown here is derived from an EMBL/GenBank/DDBJ whole genome shotgun (WGS) entry which is preliminary data.</text>
</comment>
<accession>A0A4E0R5P1</accession>
<evidence type="ECO:0000313" key="3">
    <source>
        <dbReference type="Proteomes" id="UP000230066"/>
    </source>
</evidence>
<dbReference type="AlphaFoldDB" id="A0A4E0R5P1"/>
<feature type="compositionally biased region" description="Polar residues" evidence="1">
    <location>
        <begin position="87"/>
        <end position="110"/>
    </location>
</feature>
<dbReference type="Proteomes" id="UP000230066">
    <property type="component" value="Unassembled WGS sequence"/>
</dbReference>
<feature type="compositionally biased region" description="Acidic residues" evidence="1">
    <location>
        <begin position="15"/>
        <end position="46"/>
    </location>
</feature>
<proteinExistence type="predicted"/>
<organism evidence="2 3">
    <name type="scientific">Fasciola hepatica</name>
    <name type="common">Liver fluke</name>
    <dbReference type="NCBI Taxonomy" id="6192"/>
    <lineage>
        <taxon>Eukaryota</taxon>
        <taxon>Metazoa</taxon>
        <taxon>Spiralia</taxon>
        <taxon>Lophotrochozoa</taxon>
        <taxon>Platyhelminthes</taxon>
        <taxon>Trematoda</taxon>
        <taxon>Digenea</taxon>
        <taxon>Plagiorchiida</taxon>
        <taxon>Echinostomata</taxon>
        <taxon>Echinostomatoidea</taxon>
        <taxon>Fasciolidae</taxon>
        <taxon>Fasciola</taxon>
    </lineage>
</organism>
<sequence>MYKLLLSELAKQLEEDNEDEGIDADDDDDEDDETDELHEGEDEDEGVENRDGSEVILSDDDFVGDVSIRERSKHPAKAREITAHTAGMSTDGISDAGSQTESDDGLNTNDPLFASDPLMSMDIKEHLCTLFRNLSQQPFYNEFSRYHTESELTVLRQTGVLEMAEDM</sequence>
<evidence type="ECO:0000313" key="2">
    <source>
        <dbReference type="EMBL" id="THD20791.1"/>
    </source>
</evidence>
<protein>
    <submittedName>
        <fullName evidence="2">Importin-9</fullName>
    </submittedName>
</protein>
<keyword evidence="3" id="KW-1185">Reference proteome</keyword>
<gene>
    <name evidence="2" type="ORF">D915_007958</name>
</gene>
<reference evidence="2" key="1">
    <citation type="submission" date="2019-03" db="EMBL/GenBank/DDBJ databases">
        <title>Improved annotation for the trematode Fasciola hepatica.</title>
        <authorList>
            <person name="Choi Y.-J."/>
            <person name="Martin J."/>
            <person name="Mitreva M."/>
        </authorList>
    </citation>
    <scope>NUCLEOTIDE SEQUENCE [LARGE SCALE GENOMIC DNA]</scope>
</reference>